<evidence type="ECO:0000256" key="2">
    <source>
        <dbReference type="SAM" id="MobiDB-lite"/>
    </source>
</evidence>
<dbReference type="EMBL" id="BAABRU010000016">
    <property type="protein sequence ID" value="GAA5530188.1"/>
    <property type="molecule type" value="Genomic_DNA"/>
</dbReference>
<dbReference type="InterPro" id="IPR023825">
    <property type="entry name" value="CRISPR-assoc_RAMP_BGP1436"/>
</dbReference>
<dbReference type="Pfam" id="PF03787">
    <property type="entry name" value="RAMPs"/>
    <property type="match status" value="1"/>
</dbReference>
<protein>
    <recommendedName>
        <fullName evidence="3">CRISPR type III-associated protein domain-containing protein</fullName>
    </recommendedName>
</protein>
<evidence type="ECO:0000313" key="5">
    <source>
        <dbReference type="Proteomes" id="UP001428290"/>
    </source>
</evidence>
<reference evidence="4 5" key="1">
    <citation type="submission" date="2024-02" db="EMBL/GenBank/DDBJ databases">
        <title>Herpetosiphon gulosus NBRC 112829.</title>
        <authorList>
            <person name="Ichikawa N."/>
            <person name="Katano-Makiyama Y."/>
            <person name="Hidaka K."/>
        </authorList>
    </citation>
    <scope>NUCLEOTIDE SEQUENCE [LARGE SCALE GENOMIC DNA]</scope>
    <source>
        <strain evidence="4 5">NBRC 112829</strain>
    </source>
</reference>
<feature type="region of interest" description="Disordered" evidence="2">
    <location>
        <begin position="101"/>
        <end position="123"/>
    </location>
</feature>
<feature type="domain" description="CRISPR type III-associated protein" evidence="3">
    <location>
        <begin position="75"/>
        <end position="153"/>
    </location>
</feature>
<dbReference type="Proteomes" id="UP001428290">
    <property type="component" value="Unassembled WGS sequence"/>
</dbReference>
<evidence type="ECO:0000259" key="3">
    <source>
        <dbReference type="Pfam" id="PF03787"/>
    </source>
</evidence>
<accession>A0ABP9X5Q4</accession>
<evidence type="ECO:0000256" key="1">
    <source>
        <dbReference type="ARBA" id="ARBA00023118"/>
    </source>
</evidence>
<keyword evidence="5" id="KW-1185">Reference proteome</keyword>
<evidence type="ECO:0000313" key="4">
    <source>
        <dbReference type="EMBL" id="GAA5530188.1"/>
    </source>
</evidence>
<comment type="caution">
    <text evidence="4">The sequence shown here is derived from an EMBL/GenBank/DDBJ whole genome shotgun (WGS) entry which is preliminary data.</text>
</comment>
<dbReference type="InterPro" id="IPR005537">
    <property type="entry name" value="RAMP_III_fam"/>
</dbReference>
<proteinExistence type="predicted"/>
<gene>
    <name evidence="4" type="ORF">Hgul01_04006</name>
</gene>
<keyword evidence="1" id="KW-0051">Antiviral defense</keyword>
<name>A0ABP9X5Q4_9CHLR</name>
<dbReference type="NCBIfam" id="TIGR03986">
    <property type="entry name" value="TIGR03986 family CRISPR-associated RAMP protein"/>
    <property type="match status" value="1"/>
</dbReference>
<dbReference type="RefSeq" id="WP_345723783.1">
    <property type="nucleotide sequence ID" value="NZ_BAABRU010000016.1"/>
</dbReference>
<sequence length="768" mass="88834">MATVPEHLHDIPAQREAFAPYNFIPLPEKAVPAEVVSEQQRVVVENVNLQPKEAQYLVRHDQYFTDRHTGTITCTLKTETPLYVRCGLTAEEFKRSLLEVEQQQQSNEARTAPTKNKPDFFASPGQRAVIPGSSLRGLMRSLVEIVSHSKIDLVTRKYLFFRSVDKTNLGEHYRKRMTNQIRAGFLRLQRDGGVIEETKFYKIPITVLEQHIRQRYTNYRRTKLPNERYQSQTIWVKPRNNHKIAEMSLNQRQGDGWLPATLVITGDVPSKKHEYVLIQQVPSQVFPLENEQLQRFHDEDQLSQWQTQAFPRQPGLRERKGQLANGDPVFFIVDPYKPQQVSFFGRAGMFRLPYTHSPYDLIPDHLHTGGADAPPVDLAEAMFGFVHREANDAPTQITSYASRLRFSDAKLVNQQLPDAELWDAEITPPVLASPKPTTFQHYLTQDATELKSLRHYGDDRNDTTIRGYKQYWHHGQFAAQDRHKPDVSADSTQSTRMRPVKSGVEFQFQIAFENLSDVELGALIYVLELAASPNYRLKLGMGKPFGFGSIAINYQIATTNRQARYSQLFNPSQHNWLRAERDWLDEQLLAKQQAFCAYILQHSGEQERGFSEFNQIPRIQQLLAMLEWDTTRFGQTEPRPWSEVVRYLEIERKVTEEWVIGDPVRAYDETVNEYRLRPVLPTPLRVINRPLIKPKKPEKPLKVGNDVWGKLVDQVGRYWIVQLDNRDTEFKAMPLGSVNSRDMRIGKRVLIRIKSLDANGVQEIRKIQ</sequence>
<organism evidence="4 5">
    <name type="scientific">Herpetosiphon gulosus</name>
    <dbReference type="NCBI Taxonomy" id="1973496"/>
    <lineage>
        <taxon>Bacteria</taxon>
        <taxon>Bacillati</taxon>
        <taxon>Chloroflexota</taxon>
        <taxon>Chloroflexia</taxon>
        <taxon>Herpetosiphonales</taxon>
        <taxon>Herpetosiphonaceae</taxon>
        <taxon>Herpetosiphon</taxon>
    </lineage>
</organism>